<reference evidence="3" key="1">
    <citation type="submission" date="2025-08" db="UniProtKB">
        <authorList>
            <consortium name="RefSeq"/>
        </authorList>
    </citation>
    <scope>IDENTIFICATION</scope>
    <source>
        <strain evidence="3">Wakin</strain>
        <tissue evidence="3">Muscle</tissue>
    </source>
</reference>
<gene>
    <name evidence="3" type="primary">LOC113050724</name>
</gene>
<keyword evidence="2" id="KW-1185">Reference proteome</keyword>
<evidence type="ECO:0000256" key="1">
    <source>
        <dbReference type="SAM" id="MobiDB-lite"/>
    </source>
</evidence>
<evidence type="ECO:0000313" key="3">
    <source>
        <dbReference type="RefSeq" id="XP_026069762.1"/>
    </source>
</evidence>
<accession>A0A6P6KF64</accession>
<sequence length="313" mass="33841">MAGSGEGNWRGESRETEVLSPPAPPRPAPLGGALVYAKRPWSVPLRPWGGTRGGPGGRDLGRGTGREREGGEREGERELVGGGVPTPGHATMWSSARWMADSSGAGRWHWNHSAVFLGSRVMNCSSTTRSMTRSTSLPSASSHLRQESRSCWANAKGRPASPKSRERKRWRMALFRSSKTRRFATGSCCAATWASPESRGIRRTGHCSRGHPQASAAFSKSSRKASGSSWAPILCSGRCMAGGLSTNLPIEPAPEPLAVLLLGLDDGLEPSLLVGPQIQQRLVLLAVEDREGRNDVRKRRRSVFLPGFRHQCC</sequence>
<name>A0A6P6KF64_CARAU</name>
<feature type="region of interest" description="Disordered" evidence="1">
    <location>
        <begin position="1"/>
        <end position="87"/>
    </location>
</feature>
<dbReference type="Proteomes" id="UP000515129">
    <property type="component" value="Chromosome 31"/>
</dbReference>
<proteinExistence type="predicted"/>
<dbReference type="AlphaFoldDB" id="A0A6P6KF64"/>
<feature type="compositionally biased region" description="Basic and acidic residues" evidence="1">
    <location>
        <begin position="59"/>
        <end position="79"/>
    </location>
</feature>
<dbReference type="KEGG" id="caua:113050724"/>
<evidence type="ECO:0000313" key="2">
    <source>
        <dbReference type="Proteomes" id="UP000515129"/>
    </source>
</evidence>
<dbReference type="RefSeq" id="XP_026069762.1">
    <property type="nucleotide sequence ID" value="XM_026213977.1"/>
</dbReference>
<dbReference type="GeneID" id="113050724"/>
<organism evidence="2 3">
    <name type="scientific">Carassius auratus</name>
    <name type="common">Goldfish</name>
    <dbReference type="NCBI Taxonomy" id="7957"/>
    <lineage>
        <taxon>Eukaryota</taxon>
        <taxon>Metazoa</taxon>
        <taxon>Chordata</taxon>
        <taxon>Craniata</taxon>
        <taxon>Vertebrata</taxon>
        <taxon>Euteleostomi</taxon>
        <taxon>Actinopterygii</taxon>
        <taxon>Neopterygii</taxon>
        <taxon>Teleostei</taxon>
        <taxon>Ostariophysi</taxon>
        <taxon>Cypriniformes</taxon>
        <taxon>Cyprinidae</taxon>
        <taxon>Cyprininae</taxon>
        <taxon>Carassius</taxon>
    </lineage>
</organism>
<protein>
    <submittedName>
        <fullName evidence="3">Uncharacterized protein LOC113050724</fullName>
    </submittedName>
</protein>